<gene>
    <name evidence="1" type="ORF">Patl1_23332</name>
</gene>
<protein>
    <submittedName>
        <fullName evidence="1">Uncharacterized protein</fullName>
    </submittedName>
</protein>
<proteinExistence type="predicted"/>
<comment type="caution">
    <text evidence="1">The sequence shown here is derived from an EMBL/GenBank/DDBJ whole genome shotgun (WGS) entry which is preliminary data.</text>
</comment>
<organism evidence="1 2">
    <name type="scientific">Pistacia atlantica</name>
    <dbReference type="NCBI Taxonomy" id="434234"/>
    <lineage>
        <taxon>Eukaryota</taxon>
        <taxon>Viridiplantae</taxon>
        <taxon>Streptophyta</taxon>
        <taxon>Embryophyta</taxon>
        <taxon>Tracheophyta</taxon>
        <taxon>Spermatophyta</taxon>
        <taxon>Magnoliopsida</taxon>
        <taxon>eudicotyledons</taxon>
        <taxon>Gunneridae</taxon>
        <taxon>Pentapetalae</taxon>
        <taxon>rosids</taxon>
        <taxon>malvids</taxon>
        <taxon>Sapindales</taxon>
        <taxon>Anacardiaceae</taxon>
        <taxon>Pistacia</taxon>
    </lineage>
</organism>
<evidence type="ECO:0000313" key="1">
    <source>
        <dbReference type="EMBL" id="KAJ0080398.1"/>
    </source>
</evidence>
<reference evidence="2" key="1">
    <citation type="journal article" date="2023" name="G3 (Bethesda)">
        <title>Genome assembly and association tests identify interacting loci associated with vigor, precocity, and sex in interspecific pistachio rootstocks.</title>
        <authorList>
            <person name="Palmer W."/>
            <person name="Jacygrad E."/>
            <person name="Sagayaradj S."/>
            <person name="Cavanaugh K."/>
            <person name="Han R."/>
            <person name="Bertier L."/>
            <person name="Beede B."/>
            <person name="Kafkas S."/>
            <person name="Golino D."/>
            <person name="Preece J."/>
            <person name="Michelmore R."/>
        </authorList>
    </citation>
    <scope>NUCLEOTIDE SEQUENCE [LARGE SCALE GENOMIC DNA]</scope>
</reference>
<sequence length="59" mass="6701">MIGSHPEKRELLAEPAAAVMLTSLENYQVQPQAEDEDDQWLCPYFGKKVKPQSPKLQES</sequence>
<dbReference type="EMBL" id="CM047909">
    <property type="protein sequence ID" value="KAJ0080398.1"/>
    <property type="molecule type" value="Genomic_DNA"/>
</dbReference>
<keyword evidence="2" id="KW-1185">Reference proteome</keyword>
<evidence type="ECO:0000313" key="2">
    <source>
        <dbReference type="Proteomes" id="UP001164250"/>
    </source>
</evidence>
<accession>A0ACC1A2Z1</accession>
<name>A0ACC1A2Z1_9ROSI</name>
<dbReference type="Proteomes" id="UP001164250">
    <property type="component" value="Chromosome 13"/>
</dbReference>